<evidence type="ECO:0000256" key="4">
    <source>
        <dbReference type="ARBA" id="ARBA00022679"/>
    </source>
</evidence>
<comment type="catalytic activity">
    <reaction evidence="1">
        <text>ATP + protein L-histidine = ADP + protein N-phospho-L-histidine.</text>
        <dbReference type="EC" id="2.7.13.3"/>
    </reaction>
</comment>
<dbReference type="Pfam" id="PF00512">
    <property type="entry name" value="HisKA"/>
    <property type="match status" value="1"/>
</dbReference>
<dbReference type="InterPro" id="IPR005467">
    <property type="entry name" value="His_kinase_dom"/>
</dbReference>
<feature type="transmembrane region" description="Helical" evidence="7">
    <location>
        <begin position="19"/>
        <end position="37"/>
    </location>
</feature>
<reference evidence="10" key="1">
    <citation type="journal article" date="2014" name="Int. J. Syst. Evol. Microbiol.">
        <title>Complete genome of a new Firmicutes species belonging to the dominant human colonic microbiota ('Ruminococcus bicirculans') reveals two chromosomes and a selective capacity to utilize plant glucans.</title>
        <authorList>
            <consortium name="NISC Comparative Sequencing Program"/>
            <person name="Wegmann U."/>
            <person name="Louis P."/>
            <person name="Goesmann A."/>
            <person name="Henrissat B."/>
            <person name="Duncan S.H."/>
            <person name="Flint H.J."/>
        </authorList>
    </citation>
    <scope>NUCLEOTIDE SEQUENCE</scope>
    <source>
        <strain evidence="10">VKM B-1499</strain>
    </source>
</reference>
<dbReference type="SUPFAM" id="SSF55874">
    <property type="entry name" value="ATPase domain of HSP90 chaperone/DNA topoisomerase II/histidine kinase"/>
    <property type="match status" value="1"/>
</dbReference>
<keyword evidence="4" id="KW-0808">Transferase</keyword>
<accession>A0ABQ5TBP8</accession>
<dbReference type="EMBL" id="BSFD01000011">
    <property type="protein sequence ID" value="GLK49741.1"/>
    <property type="molecule type" value="Genomic_DNA"/>
</dbReference>
<evidence type="ECO:0000259" key="9">
    <source>
        <dbReference type="PROSITE" id="PS50110"/>
    </source>
</evidence>
<reference evidence="10" key="2">
    <citation type="submission" date="2023-01" db="EMBL/GenBank/DDBJ databases">
        <authorList>
            <person name="Sun Q."/>
            <person name="Evtushenko L."/>
        </authorList>
    </citation>
    <scope>NUCLEOTIDE SEQUENCE</scope>
    <source>
        <strain evidence="10">VKM B-1499</strain>
    </source>
</reference>
<evidence type="ECO:0000313" key="10">
    <source>
        <dbReference type="EMBL" id="GLK49741.1"/>
    </source>
</evidence>
<dbReference type="InterPro" id="IPR003594">
    <property type="entry name" value="HATPase_dom"/>
</dbReference>
<evidence type="ECO:0000256" key="3">
    <source>
        <dbReference type="ARBA" id="ARBA00022553"/>
    </source>
</evidence>
<dbReference type="Gene3D" id="3.40.50.2300">
    <property type="match status" value="1"/>
</dbReference>
<dbReference type="PRINTS" id="PR00344">
    <property type="entry name" value="BCTRLSENSOR"/>
</dbReference>
<proteinExistence type="predicted"/>
<dbReference type="RefSeq" id="WP_271165926.1">
    <property type="nucleotide sequence ID" value="NZ_BSFD01000011.1"/>
</dbReference>
<dbReference type="EC" id="2.7.13.3" evidence="2"/>
<dbReference type="InterPro" id="IPR036097">
    <property type="entry name" value="HisK_dim/P_sf"/>
</dbReference>
<evidence type="ECO:0000256" key="5">
    <source>
        <dbReference type="ARBA" id="ARBA00022777"/>
    </source>
</evidence>
<dbReference type="Gene3D" id="3.30.565.10">
    <property type="entry name" value="Histidine kinase-like ATPase, C-terminal domain"/>
    <property type="match status" value="1"/>
</dbReference>
<dbReference type="SMART" id="SM00387">
    <property type="entry name" value="HATPase_c"/>
    <property type="match status" value="1"/>
</dbReference>
<feature type="modified residue" description="4-aspartylphosphate" evidence="6">
    <location>
        <position position="521"/>
    </location>
</feature>
<dbReference type="SMART" id="SM00388">
    <property type="entry name" value="HisKA"/>
    <property type="match status" value="1"/>
</dbReference>
<evidence type="ECO:0000256" key="6">
    <source>
        <dbReference type="PROSITE-ProRule" id="PRU00169"/>
    </source>
</evidence>
<comment type="caution">
    <text evidence="10">The sequence shown here is derived from an EMBL/GenBank/DDBJ whole genome shotgun (WGS) entry which is preliminary data.</text>
</comment>
<dbReference type="Gene3D" id="1.10.287.130">
    <property type="match status" value="1"/>
</dbReference>
<keyword evidence="7" id="KW-0812">Transmembrane</keyword>
<evidence type="ECO:0000256" key="7">
    <source>
        <dbReference type="SAM" id="Phobius"/>
    </source>
</evidence>
<evidence type="ECO:0000256" key="1">
    <source>
        <dbReference type="ARBA" id="ARBA00000085"/>
    </source>
</evidence>
<feature type="domain" description="Response regulatory" evidence="9">
    <location>
        <begin position="472"/>
        <end position="591"/>
    </location>
</feature>
<dbReference type="InterPro" id="IPR004358">
    <property type="entry name" value="Sig_transdc_His_kin-like_C"/>
</dbReference>
<dbReference type="CDD" id="cd00082">
    <property type="entry name" value="HisKA"/>
    <property type="match status" value="1"/>
</dbReference>
<dbReference type="InterPro" id="IPR011006">
    <property type="entry name" value="CheY-like_superfamily"/>
</dbReference>
<dbReference type="SUPFAM" id="SSF47384">
    <property type="entry name" value="Homodimeric domain of signal transducing histidine kinase"/>
    <property type="match status" value="1"/>
</dbReference>
<keyword evidence="7" id="KW-1133">Transmembrane helix</keyword>
<dbReference type="InterPro" id="IPR001789">
    <property type="entry name" value="Sig_transdc_resp-reg_receiver"/>
</dbReference>
<gene>
    <name evidence="10" type="ORF">GCM10017620_27150</name>
</gene>
<dbReference type="InterPro" id="IPR036890">
    <property type="entry name" value="HATPase_C_sf"/>
</dbReference>
<dbReference type="InterPro" id="IPR003661">
    <property type="entry name" value="HisK_dim/P_dom"/>
</dbReference>
<dbReference type="Proteomes" id="UP001143509">
    <property type="component" value="Unassembled WGS sequence"/>
</dbReference>
<dbReference type="PROSITE" id="PS50109">
    <property type="entry name" value="HIS_KIN"/>
    <property type="match status" value="1"/>
</dbReference>
<protein>
    <recommendedName>
        <fullName evidence="2">histidine kinase</fullName>
        <ecNumber evidence="2">2.7.13.3</ecNumber>
    </recommendedName>
</protein>
<keyword evidence="5" id="KW-0418">Kinase</keyword>
<evidence type="ECO:0000313" key="11">
    <source>
        <dbReference type="Proteomes" id="UP001143509"/>
    </source>
</evidence>
<keyword evidence="7" id="KW-0472">Membrane</keyword>
<feature type="domain" description="Histidine kinase" evidence="8">
    <location>
        <begin position="222"/>
        <end position="446"/>
    </location>
</feature>
<keyword evidence="11" id="KW-1185">Reference proteome</keyword>
<keyword evidence="3 6" id="KW-0597">Phosphoprotein</keyword>
<sequence>MADSTDYLKAYADRYRDMFPVRLVTIAAIVIVGWWLLGWGWAANFAVFQFGLYALLWNVVQTARARPGAPGAERRFRLSTEAVTLGLATHNALFILAVWHSQPQYLDYLRLLLAGNLMVGALQVHISRISFAAAVAPPSIAAMIIASNQPQATTGIKIAVGLFVLGIIGASWRQWRSDRQTVELMVALTERTRELQSALGQAETDRAAAERANKAKSRFLAMISHEVRTPLNVILGLTEVLRGRRRPKAEAVVIDDMAEAGGMLLRLLNGALDISKIESGQVDLRLAPVDVAARIEAIARVWRARVDELGLALEVELQGRREDFLVLTDEARVEQILINYLSNALKLTPSGTVRILARALPAADGRIDLDLEVHDQGPGVPKDQRDRIFEPFEQLAPGRAAGGAGLGLALCRASAQALGGALGVRAAKPQNGAQGAVFWVRFTAEPAPRPTVRAADAGRAAEGALEASTTLRVLAAEDHPANRKLLALLFQAFGLDLVLVENGQEAVQAVAAERFDLVLMDVMMPVMDGVEALSAIRADEAATGRPRLPIHMLTANVFDEDVARYMAAGADGVLRKPIEPPALQAVLLGASQSVGA</sequence>
<dbReference type="CDD" id="cd17546">
    <property type="entry name" value="REC_hyHK_CKI1_RcsC-like"/>
    <property type="match status" value="1"/>
</dbReference>
<evidence type="ECO:0000259" key="8">
    <source>
        <dbReference type="PROSITE" id="PS50109"/>
    </source>
</evidence>
<name>A0ABQ5TBP8_9CAUL</name>
<dbReference type="SUPFAM" id="SSF52172">
    <property type="entry name" value="CheY-like"/>
    <property type="match status" value="1"/>
</dbReference>
<evidence type="ECO:0000256" key="2">
    <source>
        <dbReference type="ARBA" id="ARBA00012438"/>
    </source>
</evidence>
<dbReference type="SMART" id="SM00448">
    <property type="entry name" value="REC"/>
    <property type="match status" value="1"/>
</dbReference>
<dbReference type="Pfam" id="PF00072">
    <property type="entry name" value="Response_reg"/>
    <property type="match status" value="1"/>
</dbReference>
<dbReference type="PROSITE" id="PS50110">
    <property type="entry name" value="RESPONSE_REGULATORY"/>
    <property type="match status" value="1"/>
</dbReference>
<dbReference type="PANTHER" id="PTHR43047">
    <property type="entry name" value="TWO-COMPONENT HISTIDINE PROTEIN KINASE"/>
    <property type="match status" value="1"/>
</dbReference>
<dbReference type="Pfam" id="PF02518">
    <property type="entry name" value="HATPase_c"/>
    <property type="match status" value="1"/>
</dbReference>
<organism evidence="10 11">
    <name type="scientific">Brevundimonas intermedia</name>
    <dbReference type="NCBI Taxonomy" id="74315"/>
    <lineage>
        <taxon>Bacteria</taxon>
        <taxon>Pseudomonadati</taxon>
        <taxon>Pseudomonadota</taxon>
        <taxon>Alphaproteobacteria</taxon>
        <taxon>Caulobacterales</taxon>
        <taxon>Caulobacteraceae</taxon>
        <taxon>Brevundimonas</taxon>
    </lineage>
</organism>